<dbReference type="PROSITE" id="PS50977">
    <property type="entry name" value="HTH_TETR_2"/>
    <property type="match status" value="1"/>
</dbReference>
<dbReference type="Gene3D" id="1.10.357.10">
    <property type="entry name" value="Tetracycline Repressor, domain 2"/>
    <property type="match status" value="1"/>
</dbReference>
<evidence type="ECO:0000256" key="3">
    <source>
        <dbReference type="ARBA" id="ARBA00023163"/>
    </source>
</evidence>
<evidence type="ECO:0000259" key="5">
    <source>
        <dbReference type="PROSITE" id="PS50977"/>
    </source>
</evidence>
<evidence type="ECO:0000256" key="4">
    <source>
        <dbReference type="PROSITE-ProRule" id="PRU00335"/>
    </source>
</evidence>
<dbReference type="Proteomes" id="UP000225379">
    <property type="component" value="Unassembled WGS sequence"/>
</dbReference>
<keyword evidence="2 4" id="KW-0238">DNA-binding</keyword>
<organism evidence="6 7">
    <name type="scientific">Azospirillum palustre</name>
    <dbReference type="NCBI Taxonomy" id="2044885"/>
    <lineage>
        <taxon>Bacteria</taxon>
        <taxon>Pseudomonadati</taxon>
        <taxon>Pseudomonadota</taxon>
        <taxon>Alphaproteobacteria</taxon>
        <taxon>Rhodospirillales</taxon>
        <taxon>Azospirillaceae</taxon>
        <taxon>Azospirillum</taxon>
    </lineage>
</organism>
<dbReference type="SUPFAM" id="SSF48498">
    <property type="entry name" value="Tetracyclin repressor-like, C-terminal domain"/>
    <property type="match status" value="1"/>
</dbReference>
<dbReference type="AlphaFoldDB" id="A0A2B8BAP0"/>
<gene>
    <name evidence="6" type="ORF">CRT60_21345</name>
</gene>
<dbReference type="InterPro" id="IPR001647">
    <property type="entry name" value="HTH_TetR"/>
</dbReference>
<keyword evidence="1" id="KW-0805">Transcription regulation</keyword>
<dbReference type="Pfam" id="PF00440">
    <property type="entry name" value="TetR_N"/>
    <property type="match status" value="1"/>
</dbReference>
<evidence type="ECO:0000256" key="2">
    <source>
        <dbReference type="ARBA" id="ARBA00023125"/>
    </source>
</evidence>
<dbReference type="PANTHER" id="PTHR47506">
    <property type="entry name" value="TRANSCRIPTIONAL REGULATORY PROTEIN"/>
    <property type="match status" value="1"/>
</dbReference>
<dbReference type="EMBL" id="PDKW01000042">
    <property type="protein sequence ID" value="PGH55806.1"/>
    <property type="molecule type" value="Genomic_DNA"/>
</dbReference>
<dbReference type="OrthoDB" id="9798857at2"/>
<reference evidence="7" key="1">
    <citation type="submission" date="2017-10" db="EMBL/GenBank/DDBJ databases">
        <authorList>
            <person name="Kravchenko I.K."/>
            <person name="Grouzdev D.S."/>
        </authorList>
    </citation>
    <scope>NUCLEOTIDE SEQUENCE [LARGE SCALE GENOMIC DNA]</scope>
    <source>
        <strain evidence="7">B2</strain>
    </source>
</reference>
<sequence length="198" mass="20960">MRVSKEQAAENRRRVVEVASALFRERGFNGIGVADLMKEAGLTHGGFYGQFASKEDLAAEACAHAMEVAAERWRVSAETKGDEALTALLDSYLSPRHRDRSAAGCPIAALGIDVARQGGVARSAFTRGLRPFLDGLSRLVPGRSAEAKRKAALTTLSEMVGALILARAVDDPALSEEILEAARTSLGRPSGKPEAGDA</sequence>
<evidence type="ECO:0000313" key="7">
    <source>
        <dbReference type="Proteomes" id="UP000225379"/>
    </source>
</evidence>
<feature type="domain" description="HTH tetR-type" evidence="5">
    <location>
        <begin position="9"/>
        <end position="69"/>
    </location>
</feature>
<dbReference type="PRINTS" id="PR00455">
    <property type="entry name" value="HTHTETR"/>
</dbReference>
<dbReference type="SUPFAM" id="SSF46689">
    <property type="entry name" value="Homeodomain-like"/>
    <property type="match status" value="1"/>
</dbReference>
<protein>
    <submittedName>
        <fullName evidence="6">TetR family transcriptional regulator</fullName>
    </submittedName>
</protein>
<feature type="DNA-binding region" description="H-T-H motif" evidence="4">
    <location>
        <begin position="32"/>
        <end position="51"/>
    </location>
</feature>
<dbReference type="InterPro" id="IPR036271">
    <property type="entry name" value="Tet_transcr_reg_TetR-rel_C_sf"/>
</dbReference>
<dbReference type="Gene3D" id="1.10.10.60">
    <property type="entry name" value="Homeodomain-like"/>
    <property type="match status" value="1"/>
</dbReference>
<dbReference type="InterPro" id="IPR009057">
    <property type="entry name" value="Homeodomain-like_sf"/>
</dbReference>
<name>A0A2B8BAP0_9PROT</name>
<proteinExistence type="predicted"/>
<evidence type="ECO:0000313" key="6">
    <source>
        <dbReference type="EMBL" id="PGH55806.1"/>
    </source>
</evidence>
<evidence type="ECO:0000256" key="1">
    <source>
        <dbReference type="ARBA" id="ARBA00023015"/>
    </source>
</evidence>
<accession>A0A2B8BAP0</accession>
<dbReference type="GO" id="GO:0003677">
    <property type="term" value="F:DNA binding"/>
    <property type="evidence" value="ECO:0007669"/>
    <property type="project" value="UniProtKB-UniRule"/>
</dbReference>
<dbReference type="RefSeq" id="WP_098738520.1">
    <property type="nucleotide sequence ID" value="NZ_PDKW01000042.1"/>
</dbReference>
<keyword evidence="7" id="KW-1185">Reference proteome</keyword>
<comment type="caution">
    <text evidence="6">The sequence shown here is derived from an EMBL/GenBank/DDBJ whole genome shotgun (WGS) entry which is preliminary data.</text>
</comment>
<dbReference type="PANTHER" id="PTHR47506:SF7">
    <property type="entry name" value="TRANSCRIPTIONAL REGULATORY PROTEIN"/>
    <property type="match status" value="1"/>
</dbReference>
<keyword evidence="3" id="KW-0804">Transcription</keyword>